<sequence>MVPLITLTTDFGTGSPYVAAMKARLLAGCPGASLVDVSHSVASFDVRAGAFVLWAGTRDFPPGSVHLAVVDPGVGGPRRPLAIQVKGSWYVGPDNGLFGMVLDEAEEEEAAAATVVAHELRRPPGASATFEGRDVFAPAAAALAAGAPVMDLGIPLEGAPARLPVRPPSVLWVDSFGNLVTSLRPPVRGVRVAGREVRAVARTYSEAPSGQPFFYVGSMGLIEVGMREASAAHLLGAGPGAPVEPL</sequence>
<dbReference type="SUPFAM" id="SSF101852">
    <property type="entry name" value="Bacterial fluorinating enzyme, C-terminal domain"/>
    <property type="match status" value="1"/>
</dbReference>
<dbReference type="InterPro" id="IPR023228">
    <property type="entry name" value="SAM_OH_AdoTrfase_N_sf"/>
</dbReference>
<dbReference type="InterPro" id="IPR023227">
    <property type="entry name" value="SAM_OH_AdoTrfase_C_sf"/>
</dbReference>
<dbReference type="PANTHER" id="PTHR35092:SF1">
    <property type="entry name" value="CHLORINASE MJ1651"/>
    <property type="match status" value="1"/>
</dbReference>
<dbReference type="Pfam" id="PF01887">
    <property type="entry name" value="SAM_HAT_N"/>
    <property type="match status" value="1"/>
</dbReference>
<dbReference type="Pfam" id="PF20257">
    <property type="entry name" value="SAM_HAT_C"/>
    <property type="match status" value="1"/>
</dbReference>
<evidence type="ECO:0000259" key="4">
    <source>
        <dbReference type="Pfam" id="PF20257"/>
    </source>
</evidence>
<protein>
    <submittedName>
        <fullName evidence="5">SAM-dependent chlorinase/fluorinase</fullName>
    </submittedName>
</protein>
<comment type="caution">
    <text evidence="5">The sequence shown here is derived from an EMBL/GenBank/DDBJ whole genome shotgun (WGS) entry which is preliminary data.</text>
</comment>
<dbReference type="InterPro" id="IPR046469">
    <property type="entry name" value="SAM_HAT_N"/>
</dbReference>
<gene>
    <name evidence="5" type="ORF">JF922_00145</name>
</gene>
<feature type="domain" description="S-adenosyl-l-methionine hydroxide adenosyltransferase N-terminal" evidence="3">
    <location>
        <begin position="5"/>
        <end position="153"/>
    </location>
</feature>
<dbReference type="InterPro" id="IPR046470">
    <property type="entry name" value="SAM_HAT_C"/>
</dbReference>
<evidence type="ECO:0000256" key="2">
    <source>
        <dbReference type="ARBA" id="ARBA00024035"/>
    </source>
</evidence>
<keyword evidence="1" id="KW-0949">S-adenosyl-L-methionine</keyword>
<evidence type="ECO:0000259" key="3">
    <source>
        <dbReference type="Pfam" id="PF01887"/>
    </source>
</evidence>
<comment type="similarity">
    <text evidence="2">Belongs to the SAM hydrolase / SAM-dependent halogenase family.</text>
</comment>
<dbReference type="Proteomes" id="UP000612893">
    <property type="component" value="Unassembled WGS sequence"/>
</dbReference>
<organism evidence="5 6">
    <name type="scientific">Candidatus Nephthysia bennettiae</name>
    <dbReference type="NCBI Taxonomy" id="3127016"/>
    <lineage>
        <taxon>Bacteria</taxon>
        <taxon>Bacillati</taxon>
        <taxon>Candidatus Dormiibacterota</taxon>
        <taxon>Candidatus Dormibacteria</taxon>
        <taxon>Candidatus Dormibacterales</taxon>
        <taxon>Candidatus Dormibacteraceae</taxon>
        <taxon>Candidatus Nephthysia</taxon>
    </lineage>
</organism>
<accession>A0A934K035</accession>
<evidence type="ECO:0000256" key="1">
    <source>
        <dbReference type="ARBA" id="ARBA00022691"/>
    </source>
</evidence>
<dbReference type="Gene3D" id="3.40.50.10790">
    <property type="entry name" value="S-adenosyl-l-methionine hydroxide adenosyltransferase, N-terminal"/>
    <property type="match status" value="1"/>
</dbReference>
<dbReference type="PANTHER" id="PTHR35092">
    <property type="entry name" value="CHLORINASE MJ1651"/>
    <property type="match status" value="1"/>
</dbReference>
<proteinExistence type="inferred from homology"/>
<evidence type="ECO:0000313" key="6">
    <source>
        <dbReference type="Proteomes" id="UP000612893"/>
    </source>
</evidence>
<keyword evidence="6" id="KW-1185">Reference proteome</keyword>
<dbReference type="InterPro" id="IPR002747">
    <property type="entry name" value="SAM_OH_AdoTrfase"/>
</dbReference>
<name>A0A934K035_9BACT</name>
<dbReference type="SUPFAM" id="SSF102522">
    <property type="entry name" value="Bacterial fluorinating enzyme, N-terminal domain"/>
    <property type="match status" value="1"/>
</dbReference>
<dbReference type="EMBL" id="JAEKNR010000003">
    <property type="protein sequence ID" value="MBJ7596489.1"/>
    <property type="molecule type" value="Genomic_DNA"/>
</dbReference>
<reference evidence="5" key="1">
    <citation type="submission" date="2020-10" db="EMBL/GenBank/DDBJ databases">
        <title>Ca. Dormibacterota MAGs.</title>
        <authorList>
            <person name="Montgomery K."/>
        </authorList>
    </citation>
    <scope>NUCLEOTIDE SEQUENCE [LARGE SCALE GENOMIC DNA]</scope>
    <source>
        <strain evidence="5">SC8812_S17_10</strain>
    </source>
</reference>
<dbReference type="Gene3D" id="2.40.30.90">
    <property type="entry name" value="Bacterial fluorinating enzyme like"/>
    <property type="match status" value="1"/>
</dbReference>
<dbReference type="AlphaFoldDB" id="A0A934K035"/>
<dbReference type="PIRSF" id="PIRSF006779">
    <property type="entry name" value="UCP006779"/>
    <property type="match status" value="1"/>
</dbReference>
<evidence type="ECO:0000313" key="5">
    <source>
        <dbReference type="EMBL" id="MBJ7596489.1"/>
    </source>
</evidence>
<feature type="domain" description="S-adenosyl-l-methionine hydroxide adenosyltransferase C-terminal" evidence="4">
    <location>
        <begin position="169"/>
        <end position="244"/>
    </location>
</feature>